<dbReference type="Proteomes" id="UP001497516">
    <property type="component" value="Chromosome 1"/>
</dbReference>
<feature type="compositionally biased region" description="Low complexity" evidence="1">
    <location>
        <begin position="47"/>
        <end position="61"/>
    </location>
</feature>
<feature type="region of interest" description="Disordered" evidence="1">
    <location>
        <begin position="1"/>
        <end position="90"/>
    </location>
</feature>
<evidence type="ECO:0000259" key="2">
    <source>
        <dbReference type="Pfam" id="PF12274"/>
    </source>
</evidence>
<feature type="domain" description="DUF3615" evidence="2">
    <location>
        <begin position="142"/>
        <end position="241"/>
    </location>
</feature>
<feature type="compositionally biased region" description="Basic and acidic residues" evidence="1">
    <location>
        <begin position="1"/>
        <end position="14"/>
    </location>
</feature>
<keyword evidence="4" id="KW-1185">Reference proteome</keyword>
<accession>A0AAV2CC06</accession>
<dbReference type="Pfam" id="PF12274">
    <property type="entry name" value="DUF3615"/>
    <property type="match status" value="1"/>
</dbReference>
<protein>
    <recommendedName>
        <fullName evidence="2">DUF3615 domain-containing protein</fullName>
    </recommendedName>
</protein>
<organism evidence="3 4">
    <name type="scientific">Linum trigynum</name>
    <dbReference type="NCBI Taxonomy" id="586398"/>
    <lineage>
        <taxon>Eukaryota</taxon>
        <taxon>Viridiplantae</taxon>
        <taxon>Streptophyta</taxon>
        <taxon>Embryophyta</taxon>
        <taxon>Tracheophyta</taxon>
        <taxon>Spermatophyta</taxon>
        <taxon>Magnoliopsida</taxon>
        <taxon>eudicotyledons</taxon>
        <taxon>Gunneridae</taxon>
        <taxon>Pentapetalae</taxon>
        <taxon>rosids</taxon>
        <taxon>fabids</taxon>
        <taxon>Malpighiales</taxon>
        <taxon>Linaceae</taxon>
        <taxon>Linum</taxon>
    </lineage>
</organism>
<proteinExistence type="predicted"/>
<dbReference type="AlphaFoldDB" id="A0AAV2CC06"/>
<evidence type="ECO:0000313" key="3">
    <source>
        <dbReference type="EMBL" id="CAL1353711.1"/>
    </source>
</evidence>
<dbReference type="PANTHER" id="PTHR34710:SF20">
    <property type="entry name" value="OS10G0550200 PROTEIN"/>
    <property type="match status" value="1"/>
</dbReference>
<name>A0AAV2CC06_9ROSI</name>
<dbReference type="InterPro" id="IPR022059">
    <property type="entry name" value="DUF3615"/>
</dbReference>
<evidence type="ECO:0000313" key="4">
    <source>
        <dbReference type="Proteomes" id="UP001497516"/>
    </source>
</evidence>
<dbReference type="PANTHER" id="PTHR34710">
    <property type="entry name" value="OS03G0834100 PROTEIN"/>
    <property type="match status" value="1"/>
</dbReference>
<feature type="region of interest" description="Disordered" evidence="1">
    <location>
        <begin position="111"/>
        <end position="132"/>
    </location>
</feature>
<reference evidence="3 4" key="1">
    <citation type="submission" date="2024-04" db="EMBL/GenBank/DDBJ databases">
        <authorList>
            <person name="Fracassetti M."/>
        </authorList>
    </citation>
    <scope>NUCLEOTIDE SEQUENCE [LARGE SCALE GENOMIC DNA]</scope>
</reference>
<evidence type="ECO:0000256" key="1">
    <source>
        <dbReference type="SAM" id="MobiDB-lite"/>
    </source>
</evidence>
<feature type="compositionally biased region" description="Basic and acidic residues" evidence="1">
    <location>
        <begin position="23"/>
        <end position="35"/>
    </location>
</feature>
<dbReference type="EMBL" id="OZ034813">
    <property type="protein sequence ID" value="CAL1353711.1"/>
    <property type="molecule type" value="Genomic_DNA"/>
</dbReference>
<sequence length="269" mass="30259">MVWGKDKISERQEMGEPPSPKKQKSEDRPDHHDEQLEVGAADPPPSSSFSSSVSAAPVVSPERNLLDSGAPDQEVPVGDESFEKPSSPMSWSWLGLDPESPWHEIVMRSMNTDFGSSSEDEDGDLKPEEEERMKRDTLGLADIAIEYYNKNECVSYVFDKPFLCRCILFELVMVFHFNFTAKEENASPMEGNNPSSPLFFAEAIRYYGGDFNILKCVKLDTSVDNGVRNGCIYCRKEIKHPPVGICEFGVNEIDDYINLERQMKANTSP</sequence>
<gene>
    <name evidence="3" type="ORF">LTRI10_LOCUS1589</name>
</gene>